<dbReference type="PANTHER" id="PTHR19321">
    <property type="entry name" value="PROTEIN REGULATOR OF CYTOKINESIS 1 PRC1-RELATED"/>
    <property type="match status" value="1"/>
</dbReference>
<feature type="compositionally biased region" description="Polar residues" evidence="1">
    <location>
        <begin position="576"/>
        <end position="605"/>
    </location>
</feature>
<feature type="compositionally biased region" description="Low complexity" evidence="1">
    <location>
        <begin position="533"/>
        <end position="546"/>
    </location>
</feature>
<evidence type="ECO:0000313" key="3">
    <source>
        <dbReference type="Proteomes" id="UP000789831"/>
    </source>
</evidence>
<evidence type="ECO:0000256" key="1">
    <source>
        <dbReference type="SAM" id="MobiDB-lite"/>
    </source>
</evidence>
<feature type="compositionally biased region" description="Low complexity" evidence="1">
    <location>
        <begin position="616"/>
        <end position="630"/>
    </location>
</feature>
<reference evidence="2" key="1">
    <citation type="submission" date="2021-06" db="EMBL/GenBank/DDBJ databases">
        <authorList>
            <person name="Kallberg Y."/>
            <person name="Tangrot J."/>
            <person name="Rosling A."/>
        </authorList>
    </citation>
    <scope>NUCLEOTIDE SEQUENCE</scope>
    <source>
        <strain evidence="2">MT106</strain>
    </source>
</reference>
<dbReference type="OrthoDB" id="642895at2759"/>
<sequence length="866" mass="98584">MDSLHFKVEQLKSLWAEYRLTNQGFGTDYGDQSEWARKKLNTILTEFDKLIQEQIIWKLAVASEIEDLFAEIEEQCRLFGRQIDNVLEDLTGPVLPTNNVTRDYLKNIRDSLHEEITTTRKNINIWLDGVTLFAKELKTNDIVPPKEIFENDLSASVVQPIWYKYDYLHQIVTVRRDSFEDSSSQLHFYFDKLKLEPADDTEKALLQLFLDKATPNDIADILSQIQNYYHLKNNSVDTDNDNSDGDENARFERSLSPSRDYMYYSPELPDGLSLTEEQLTSLKQKLVGFEKEYIERKQRRDKIEKEVKSLWEELKMPENERKVTLKDTLEEKYLNQLSEEQERLREIMREIIQKAIDEYTLQLGELWDKCLVPQNERDEFFAALREIVSAEEVYERLAQEVARLQELYLKCATIYRLMLERRALIEKMIEFEKKASDPNRLFQSSFRLLEEEKWRKTCWPNLVKIEDSLIKACLEYEENERKPFMHESVRFLDTLQSEIGERIVNQMFFGFEQNANKTTKSETPTRSSRRDSVASSRPGSPTSRSSKAPSRRTSMYFNNNGSTTSRPASRAVSPNRRPNTLDVSRPTSRPASRQVSPTRLANRRSTVLLGVEATSRSRPVSRAVSPSPNSKAPSRRSSVYFDKSNGNLSVSSTSLSRAASPNRIKRRSSLYLDSNAETSEKPAHSRKSSAETTASLNTESPLTSTKRSNSLSSNSSSSSVSSVATPSTPEPHVVNGRLAVSPSPQSKSKLSNSKSKDSSSTSKDNEVADSEANKSNTRITRGIPRPSAPNRTQTTPVKVTPPPRNPARSATVNLGHDLSETNATLRKRPSINGLRPRPLSIASTTTSSKKIPVSNKRMSVILDGGR</sequence>
<dbReference type="PANTHER" id="PTHR19321:SF41">
    <property type="entry name" value="FASCETTO-RELATED"/>
    <property type="match status" value="1"/>
</dbReference>
<dbReference type="Gene3D" id="1.20.58.1520">
    <property type="match status" value="1"/>
</dbReference>
<feature type="compositionally biased region" description="Low complexity" evidence="1">
    <location>
        <begin position="644"/>
        <end position="660"/>
    </location>
</feature>
<feature type="compositionally biased region" description="Polar residues" evidence="1">
    <location>
        <begin position="690"/>
        <end position="707"/>
    </location>
</feature>
<accession>A0A9N8VU54</accession>
<comment type="caution">
    <text evidence="2">The sequence shown here is derived from an EMBL/GenBank/DDBJ whole genome shotgun (WGS) entry which is preliminary data.</text>
</comment>
<dbReference type="GO" id="GO:0051256">
    <property type="term" value="P:mitotic spindle midzone assembly"/>
    <property type="evidence" value="ECO:0007669"/>
    <property type="project" value="TreeGrafter"/>
</dbReference>
<dbReference type="GO" id="GO:1990023">
    <property type="term" value="C:mitotic spindle midzone"/>
    <property type="evidence" value="ECO:0007669"/>
    <property type="project" value="TreeGrafter"/>
</dbReference>
<feature type="compositionally biased region" description="Low complexity" evidence="1">
    <location>
        <begin position="708"/>
        <end position="723"/>
    </location>
</feature>
<keyword evidence="3" id="KW-1185">Reference proteome</keyword>
<dbReference type="AlphaFoldDB" id="A0A9N8VU54"/>
<dbReference type="Pfam" id="PF03999">
    <property type="entry name" value="MAP65_ASE1"/>
    <property type="match status" value="1"/>
</dbReference>
<proteinExistence type="predicted"/>
<dbReference type="InterPro" id="IPR007145">
    <property type="entry name" value="MAP65_Ase1_PRC1"/>
</dbReference>
<dbReference type="EMBL" id="CAJVPL010000179">
    <property type="protein sequence ID" value="CAG8460630.1"/>
    <property type="molecule type" value="Genomic_DNA"/>
</dbReference>
<name>A0A9N8VU54_9GLOM</name>
<feature type="compositionally biased region" description="Polar residues" evidence="1">
    <location>
        <begin position="515"/>
        <end position="525"/>
    </location>
</feature>
<gene>
    <name evidence="2" type="ORF">AGERDE_LOCUS2232</name>
</gene>
<feature type="region of interest" description="Disordered" evidence="1">
    <location>
        <begin position="515"/>
        <end position="851"/>
    </location>
</feature>
<dbReference type="GO" id="GO:0005737">
    <property type="term" value="C:cytoplasm"/>
    <property type="evidence" value="ECO:0007669"/>
    <property type="project" value="TreeGrafter"/>
</dbReference>
<organism evidence="2 3">
    <name type="scientific">Ambispora gerdemannii</name>
    <dbReference type="NCBI Taxonomy" id="144530"/>
    <lineage>
        <taxon>Eukaryota</taxon>
        <taxon>Fungi</taxon>
        <taxon>Fungi incertae sedis</taxon>
        <taxon>Mucoromycota</taxon>
        <taxon>Glomeromycotina</taxon>
        <taxon>Glomeromycetes</taxon>
        <taxon>Archaeosporales</taxon>
        <taxon>Ambisporaceae</taxon>
        <taxon>Ambispora</taxon>
    </lineage>
</organism>
<dbReference type="GO" id="GO:0008017">
    <property type="term" value="F:microtubule binding"/>
    <property type="evidence" value="ECO:0007669"/>
    <property type="project" value="InterPro"/>
</dbReference>
<dbReference type="Proteomes" id="UP000789831">
    <property type="component" value="Unassembled WGS sequence"/>
</dbReference>
<feature type="compositionally biased region" description="Low complexity" evidence="1">
    <location>
        <begin position="741"/>
        <end position="762"/>
    </location>
</feature>
<feature type="compositionally biased region" description="Polar residues" evidence="1">
    <location>
        <begin position="547"/>
        <end position="567"/>
    </location>
</feature>
<protein>
    <submittedName>
        <fullName evidence="2">12752_t:CDS:1</fullName>
    </submittedName>
</protein>
<evidence type="ECO:0000313" key="2">
    <source>
        <dbReference type="EMBL" id="CAG8460630.1"/>
    </source>
</evidence>